<dbReference type="EMBL" id="QTTN01000001">
    <property type="protein sequence ID" value="REE94228.1"/>
    <property type="molecule type" value="Genomic_DNA"/>
</dbReference>
<dbReference type="AlphaFoldDB" id="A0A3D9SE81"/>
<keyword evidence="3" id="KW-1185">Reference proteome</keyword>
<organism evidence="2 3">
    <name type="scientific">Paenibacillus taihuensis</name>
    <dbReference type="NCBI Taxonomy" id="1156355"/>
    <lineage>
        <taxon>Bacteria</taxon>
        <taxon>Bacillati</taxon>
        <taxon>Bacillota</taxon>
        <taxon>Bacilli</taxon>
        <taxon>Bacillales</taxon>
        <taxon>Paenibacillaceae</taxon>
        <taxon>Paenibacillus</taxon>
    </lineage>
</organism>
<comment type="caution">
    <text evidence="2">The sequence shown here is derived from an EMBL/GenBank/DDBJ whole genome shotgun (WGS) entry which is preliminary data.</text>
</comment>
<keyword evidence="1" id="KW-0812">Transmembrane</keyword>
<evidence type="ECO:0000313" key="3">
    <source>
        <dbReference type="Proteomes" id="UP000256304"/>
    </source>
</evidence>
<dbReference type="InterPro" id="IPR021338">
    <property type="entry name" value="DUF2953"/>
</dbReference>
<dbReference type="Pfam" id="PF11167">
    <property type="entry name" value="DUF2953"/>
    <property type="match status" value="1"/>
</dbReference>
<name>A0A3D9SE81_9BACL</name>
<feature type="transmembrane region" description="Helical" evidence="1">
    <location>
        <begin position="6"/>
        <end position="29"/>
    </location>
</feature>
<feature type="transmembrane region" description="Helical" evidence="1">
    <location>
        <begin position="190"/>
        <end position="209"/>
    </location>
</feature>
<evidence type="ECO:0000313" key="2">
    <source>
        <dbReference type="EMBL" id="REE94228.1"/>
    </source>
</evidence>
<evidence type="ECO:0008006" key="4">
    <source>
        <dbReference type="Google" id="ProtNLM"/>
    </source>
</evidence>
<dbReference type="RefSeq" id="WP_116186980.1">
    <property type="nucleotide sequence ID" value="NZ_QTTN01000001.1"/>
</dbReference>
<keyword evidence="1" id="KW-1133">Transmembrane helix</keyword>
<feature type="transmembrane region" description="Helical" evidence="1">
    <location>
        <begin position="150"/>
        <end position="170"/>
    </location>
</feature>
<reference evidence="2 3" key="1">
    <citation type="submission" date="2018-08" db="EMBL/GenBank/DDBJ databases">
        <title>Genomic Encyclopedia of Type Strains, Phase III (KMG-III): the genomes of soil and plant-associated and newly described type strains.</title>
        <authorList>
            <person name="Whitman W."/>
        </authorList>
    </citation>
    <scope>NUCLEOTIDE SEQUENCE [LARGE SCALE GENOMIC DNA]</scope>
    <source>
        <strain evidence="2 3">CGMCC 1.10966</strain>
    </source>
</reference>
<sequence length="232" mass="26288">MLGYPFGWMIGAGLFFLLLLIVALSPVVIQGHVRRIGTDDDAELRIRALFGLIHYHWQLPIVKFKLTSVEVKEEKTAENAGGESSDSMMQHINSHTIMQSIDQWKLLLKQTHDMMGWMRKTLSHVKLTEWKWKTQVGVEDAMWTAMLTGLIWSVKTTTIGVLSQFIRLIADPKVTVDPVYQRSYFATEGQFTASVSFGYAIFAAIRLIFKMRKAAKGVPDGFVGLQRILLRG</sequence>
<gene>
    <name evidence="2" type="ORF">A8990_10119</name>
</gene>
<protein>
    <recommendedName>
        <fullName evidence="4">DUF2953 family protein</fullName>
    </recommendedName>
</protein>
<accession>A0A3D9SE81</accession>
<keyword evidence="1" id="KW-0472">Membrane</keyword>
<proteinExistence type="predicted"/>
<evidence type="ECO:0000256" key="1">
    <source>
        <dbReference type="SAM" id="Phobius"/>
    </source>
</evidence>
<dbReference type="Proteomes" id="UP000256304">
    <property type="component" value="Unassembled WGS sequence"/>
</dbReference>
<dbReference type="OrthoDB" id="1683589at2"/>